<evidence type="ECO:0000313" key="2">
    <source>
        <dbReference type="Proteomes" id="UP000002620"/>
    </source>
</evidence>
<dbReference type="Proteomes" id="UP000002620">
    <property type="component" value="Chromosome"/>
</dbReference>
<dbReference type="AlphaFoldDB" id="C9RC48"/>
<name>C9RC48_AMMDK</name>
<organism evidence="1 2">
    <name type="scientific">Ammonifex degensii (strain DSM 10501 / KC4)</name>
    <dbReference type="NCBI Taxonomy" id="429009"/>
    <lineage>
        <taxon>Bacteria</taxon>
        <taxon>Bacillati</taxon>
        <taxon>Bacillota</taxon>
        <taxon>Clostridia</taxon>
        <taxon>Thermoanaerobacterales</taxon>
        <taxon>Thermoanaerobacteraceae</taxon>
        <taxon>Ammonifex</taxon>
    </lineage>
</organism>
<reference evidence="1 2" key="1">
    <citation type="submission" date="2009-10" db="EMBL/GenBank/DDBJ databases">
        <title>Complete sequence of chromosome of Ammonifex degensii KC4.</title>
        <authorList>
            <consortium name="US DOE Joint Genome Institute"/>
            <person name="Kerfeld C."/>
            <person name="Goodner B."/>
            <person name="Huber H."/>
            <person name="Stetter K."/>
            <person name="Lucas S."/>
            <person name="Copeland A."/>
            <person name="Lapidus A."/>
            <person name="Glavina del Rio T."/>
            <person name="Dalin E."/>
            <person name="Tice H."/>
            <person name="Bruce D."/>
            <person name="Goodwin L."/>
            <person name="Pitluck S."/>
            <person name="Saunders E."/>
            <person name="Brettin T."/>
            <person name="Detter J.C."/>
            <person name="Han C."/>
            <person name="Larimer F."/>
            <person name="Land M."/>
            <person name="Hauser L."/>
            <person name="Kyrpides N."/>
            <person name="Ovchinnikova G."/>
            <person name="Richardson P."/>
        </authorList>
    </citation>
    <scope>NUCLEOTIDE SEQUENCE [LARGE SCALE GENOMIC DNA]</scope>
    <source>
        <strain evidence="2">DSM 10501 / KC4</strain>
    </source>
</reference>
<evidence type="ECO:0000313" key="1">
    <source>
        <dbReference type="EMBL" id="ACX51825.1"/>
    </source>
</evidence>
<dbReference type="STRING" id="429009.Adeg_0678"/>
<protein>
    <submittedName>
        <fullName evidence="1">Uncharacterized protein</fullName>
    </submittedName>
</protein>
<dbReference type="HOGENOM" id="CLU_2535207_0_0_9"/>
<sequence length="83" mass="9050">MNLVEAREVFLRLVGPDGTGVVGSREFSRAAGVDPKVALWWLDRLVEAGVASELGGKEKRRGKGGVLARRLFVLRYQAKGVRA</sequence>
<proteinExistence type="predicted"/>
<gene>
    <name evidence="1" type="ordered locus">Adeg_0678</name>
</gene>
<keyword evidence="2" id="KW-1185">Reference proteome</keyword>
<dbReference type="EMBL" id="CP001785">
    <property type="protein sequence ID" value="ACX51825.1"/>
    <property type="molecule type" value="Genomic_DNA"/>
</dbReference>
<accession>C9RC48</accession>
<dbReference type="KEGG" id="adg:Adeg_0678"/>
<dbReference type="RefSeq" id="WP_015738703.1">
    <property type="nucleotide sequence ID" value="NC_013385.1"/>
</dbReference>